<feature type="compositionally biased region" description="Polar residues" evidence="1">
    <location>
        <begin position="360"/>
        <end position="374"/>
    </location>
</feature>
<sequence>MNRTPVIVSASCIFPSGPRIELADTAVRAQLAQHQRHPDYVDGAGEPVRGSFFPVDRPFDSARWGALACEALEQVMGDLVRRGHEALHRGVRWLWIVLPESALRPGLPSDLVETVKASVQEVAEGWTEVLIRKGGHAAGVTAIEEAAERLEEDPTALAVVLGVESGLGHDALMWLDARSLLHGAHRAYRGRFRVEPYGRVPGEGAAAVALSGRLASGGKCWARLLGVGHAHEPHTHDSRKVCIGAGLSQAARAALGQGQEFSADQIGWISVDLNGEPYRADQFGFTALRLAEALAPGWQRVAPALASGDLASASAVAHVALAAYGMSKRPRQANHLVLSSSDDPLRGAVLIGPTDPSPAWQESRSWRSPSTLMA</sequence>
<accession>B1FBE3</accession>
<dbReference type="Proteomes" id="UP000005463">
    <property type="component" value="Unassembled WGS sequence"/>
</dbReference>
<dbReference type="PATRIC" id="fig|396596.7.peg.6573"/>
<organism evidence="2 3">
    <name type="scientific">Burkholderia ambifaria IOP40-10</name>
    <dbReference type="NCBI Taxonomy" id="396596"/>
    <lineage>
        <taxon>Bacteria</taxon>
        <taxon>Pseudomonadati</taxon>
        <taxon>Pseudomonadota</taxon>
        <taxon>Betaproteobacteria</taxon>
        <taxon>Burkholderiales</taxon>
        <taxon>Burkholderiaceae</taxon>
        <taxon>Burkholderia</taxon>
        <taxon>Burkholderia cepacia complex</taxon>
    </lineage>
</organism>
<gene>
    <name evidence="2" type="ORF">BamIOP4010DRAFT_1352</name>
</gene>
<evidence type="ECO:0000313" key="2">
    <source>
        <dbReference type="EMBL" id="EDT05139.1"/>
    </source>
</evidence>
<dbReference type="SUPFAM" id="SSF53901">
    <property type="entry name" value="Thiolase-like"/>
    <property type="match status" value="1"/>
</dbReference>
<dbReference type="GO" id="GO:0016746">
    <property type="term" value="F:acyltransferase activity"/>
    <property type="evidence" value="ECO:0007669"/>
    <property type="project" value="InterPro"/>
</dbReference>
<evidence type="ECO:0008006" key="4">
    <source>
        <dbReference type="Google" id="ProtNLM"/>
    </source>
</evidence>
<reference evidence="2 3" key="1">
    <citation type="submission" date="2008-03" db="EMBL/GenBank/DDBJ databases">
        <title>Sequencing of the draft genome and assembly of Burkholderia ambifaria IOP40-10.</title>
        <authorList>
            <consortium name="US DOE Joint Genome Institute (JGI-PGF)"/>
            <person name="Copeland A."/>
            <person name="Lucas S."/>
            <person name="Lapidus A."/>
            <person name="Glavina del Rio T."/>
            <person name="Dalin E."/>
            <person name="Tice H."/>
            <person name="Bruce D."/>
            <person name="Goodwin L."/>
            <person name="Pitluck S."/>
            <person name="Larimer F."/>
            <person name="Land M.L."/>
            <person name="Hauser L."/>
            <person name="Tiedje J."/>
            <person name="Richardson P."/>
        </authorList>
    </citation>
    <scope>NUCLEOTIDE SEQUENCE [LARGE SCALE GENOMIC DNA]</scope>
    <source>
        <strain evidence="2 3">IOP40-10</strain>
    </source>
</reference>
<comment type="caution">
    <text evidence="2">The sequence shown here is derived from an EMBL/GenBank/DDBJ whole genome shotgun (WGS) entry which is preliminary data.</text>
</comment>
<evidence type="ECO:0000256" key="1">
    <source>
        <dbReference type="SAM" id="MobiDB-lite"/>
    </source>
</evidence>
<dbReference type="RefSeq" id="WP_006750555.1">
    <property type="nucleotide sequence ID" value="NZ_ABLC01000019.1"/>
</dbReference>
<dbReference type="AlphaFoldDB" id="B1FBE3"/>
<dbReference type="Gene3D" id="3.40.47.10">
    <property type="match status" value="1"/>
</dbReference>
<dbReference type="InterPro" id="IPR016039">
    <property type="entry name" value="Thiolase-like"/>
</dbReference>
<dbReference type="EMBL" id="ABLC01000019">
    <property type="protein sequence ID" value="EDT05139.1"/>
    <property type="molecule type" value="Genomic_DNA"/>
</dbReference>
<name>B1FBE3_9BURK</name>
<proteinExistence type="predicted"/>
<feature type="region of interest" description="Disordered" evidence="1">
    <location>
        <begin position="352"/>
        <end position="374"/>
    </location>
</feature>
<protein>
    <recommendedName>
        <fullName evidence="4">Beta-ketoacyl synthase</fullName>
    </recommendedName>
</protein>
<evidence type="ECO:0000313" key="3">
    <source>
        <dbReference type="Proteomes" id="UP000005463"/>
    </source>
</evidence>